<name>A0A2C9EIR2_PSEPH</name>
<feature type="transmembrane region" description="Helical" evidence="7">
    <location>
        <begin position="123"/>
        <end position="143"/>
    </location>
</feature>
<dbReference type="PANTHER" id="PTHR30509">
    <property type="entry name" value="P-HYDROXYBENZOIC ACID EFFLUX PUMP SUBUNIT-RELATED"/>
    <property type="match status" value="1"/>
</dbReference>
<accession>A0A2C9EIR2</accession>
<feature type="transmembrane region" description="Helical" evidence="7">
    <location>
        <begin position="408"/>
        <end position="427"/>
    </location>
</feature>
<evidence type="ECO:0000256" key="1">
    <source>
        <dbReference type="ARBA" id="ARBA00004651"/>
    </source>
</evidence>
<comment type="subcellular location">
    <subcellularLocation>
        <location evidence="1">Cell membrane</location>
        <topology evidence="1">Multi-pass membrane protein</topology>
    </subcellularLocation>
</comment>
<dbReference type="KEGG" id="pprc:PFLCHA0_c17430"/>
<keyword evidence="3" id="KW-1003">Cell membrane</keyword>
<protein>
    <submittedName>
        <fullName evidence="8">Fusaric acid resistance domain protein</fullName>
    </submittedName>
</protein>
<dbReference type="HOGENOM" id="CLU_013927_1_1_6"/>
<proteinExistence type="predicted"/>
<evidence type="ECO:0000313" key="9">
    <source>
        <dbReference type="Proteomes" id="UP000013940"/>
    </source>
</evidence>
<feature type="transmembrane region" description="Helical" evidence="7">
    <location>
        <begin position="456"/>
        <end position="476"/>
    </location>
</feature>
<dbReference type="RefSeq" id="WP_015634661.1">
    <property type="nucleotide sequence ID" value="NC_021237.1"/>
</dbReference>
<dbReference type="eggNOG" id="COG1289">
    <property type="taxonomic scope" value="Bacteria"/>
</dbReference>
<keyword evidence="4 7" id="KW-0812">Transmembrane</keyword>
<organism evidence="8 9">
    <name type="scientific">Pseudomonas protegens (strain DSM 19095 / LMG 27888 / CFBP 6595 / CHA0)</name>
    <dbReference type="NCBI Taxonomy" id="1124983"/>
    <lineage>
        <taxon>Bacteria</taxon>
        <taxon>Pseudomonadati</taxon>
        <taxon>Pseudomonadota</taxon>
        <taxon>Gammaproteobacteria</taxon>
        <taxon>Pseudomonadales</taxon>
        <taxon>Pseudomonadaceae</taxon>
        <taxon>Pseudomonas</taxon>
    </lineage>
</organism>
<keyword evidence="6 7" id="KW-0472">Membrane</keyword>
<evidence type="ECO:0000256" key="5">
    <source>
        <dbReference type="ARBA" id="ARBA00022989"/>
    </source>
</evidence>
<evidence type="ECO:0000313" key="8">
    <source>
        <dbReference type="EMBL" id="AGL83531.1"/>
    </source>
</evidence>
<dbReference type="Pfam" id="PF04632">
    <property type="entry name" value="FUSC"/>
    <property type="match status" value="1"/>
</dbReference>
<reference evidence="9" key="1">
    <citation type="journal article" date="2014" name="Genome Announc.">
        <title>Full-genome sequence of the plant growth-promoting bacterium Pseudomonas protegens CHA0.</title>
        <authorList>
            <person name="Jousset A."/>
            <person name="Schuldes J."/>
            <person name="Keel C."/>
            <person name="Maurhofer M."/>
            <person name="Daniel R."/>
            <person name="Scheu S."/>
            <person name="Thuermer A."/>
        </authorList>
    </citation>
    <scope>NUCLEOTIDE SEQUENCE [LARGE SCALE GENOMIC DNA]</scope>
    <source>
        <strain evidence="9">DSM 19095 / LMG 27888 / CFBP 6595 / CHA0</strain>
    </source>
</reference>
<sequence>MKLPTFFRADIWQALFAPAPADLLFAARNLIAGGLALYLAFRLDFEQPQWALTTVFIVSQSSSGMVLAKGAYRLLGTLVGAVVSILLIATLGQAPLLFLLAMALWLAFCTTGASLLRNHAAYGFVLAGYTTAIIALPATAAPLQVFDQAVARCSEIGLGIICAAVASQLLWPRRVEQALAVQGRAAWLAGRQAAASELLGEDQRKGLLEALGRIVTVDAQRDHAWFEGPQGRRRSQALRVLSRDLLGLLRSARGVARQRQMLDAATAQQLQPLLGETIQALQAEHDAALPPLLQRLQQALQDPSLSAAGHLCLVQLAQVLERVEQSALSVSAVEQGRVPPGAPGALSWHRDIQQGVLGGLRSALAFLAVAGFWLLSAWPSGLGAVSICGVVLSLFAGRENPAASCLNFFKGIALSIPVAAFVGLGLLPGWDGFPLLCLGLAVPLFCASLCMSRPKLAPVASAFCIFFVNNVGPSNLMSYDLGAFLNKAMATLIGVGIAVVVLRLVSLNPGEQHYRRMFKASLFDLAQLTSRPPEQAESWFGGRMADRLIRVSRYWQMQPENRRSHWDNGLLGLDLGDELLQLRSCLDPARGTLATEREHYLAHLATLLRHGGPSANRSEQLDAVSAALLKALDGDRDLPLQAREMARAAILQLQFTWRRWCRQQQAAALPTPVPAAG</sequence>
<feature type="transmembrane region" description="Helical" evidence="7">
    <location>
        <begin position="433"/>
        <end position="451"/>
    </location>
</feature>
<gene>
    <name evidence="8" type="ORF">PFLCHA0_c17430</name>
</gene>
<feature type="transmembrane region" description="Helical" evidence="7">
    <location>
        <begin position="97"/>
        <end position="116"/>
    </location>
</feature>
<dbReference type="GeneID" id="57474725"/>
<evidence type="ECO:0000256" key="6">
    <source>
        <dbReference type="ARBA" id="ARBA00023136"/>
    </source>
</evidence>
<dbReference type="GO" id="GO:0022857">
    <property type="term" value="F:transmembrane transporter activity"/>
    <property type="evidence" value="ECO:0007669"/>
    <property type="project" value="InterPro"/>
</dbReference>
<dbReference type="GO" id="GO:0005886">
    <property type="term" value="C:plasma membrane"/>
    <property type="evidence" value="ECO:0007669"/>
    <property type="project" value="UniProtKB-SubCell"/>
</dbReference>
<feature type="transmembrane region" description="Helical" evidence="7">
    <location>
        <begin position="380"/>
        <end position="396"/>
    </location>
</feature>
<feature type="transmembrane region" description="Helical" evidence="7">
    <location>
        <begin position="74"/>
        <end position="91"/>
    </location>
</feature>
<dbReference type="Proteomes" id="UP000013940">
    <property type="component" value="Chromosome"/>
</dbReference>
<evidence type="ECO:0000256" key="2">
    <source>
        <dbReference type="ARBA" id="ARBA00022448"/>
    </source>
</evidence>
<dbReference type="AlphaFoldDB" id="A0A2C9EIR2"/>
<keyword evidence="2" id="KW-0813">Transport</keyword>
<keyword evidence="5 7" id="KW-1133">Transmembrane helix</keyword>
<evidence type="ECO:0000256" key="4">
    <source>
        <dbReference type="ARBA" id="ARBA00022692"/>
    </source>
</evidence>
<evidence type="ECO:0000256" key="3">
    <source>
        <dbReference type="ARBA" id="ARBA00022475"/>
    </source>
</evidence>
<dbReference type="EMBL" id="CP003190">
    <property type="protein sequence ID" value="AGL83531.1"/>
    <property type="molecule type" value="Genomic_DNA"/>
</dbReference>
<dbReference type="InterPro" id="IPR006726">
    <property type="entry name" value="PHBA_efflux_AaeB/fusaric-R"/>
</dbReference>
<evidence type="ECO:0000256" key="7">
    <source>
        <dbReference type="SAM" id="Phobius"/>
    </source>
</evidence>
<dbReference type="PANTHER" id="PTHR30509:SF9">
    <property type="entry name" value="MULTIDRUG RESISTANCE PROTEIN MDTO"/>
    <property type="match status" value="1"/>
</dbReference>
<feature type="transmembrane region" description="Helical" evidence="7">
    <location>
        <begin position="488"/>
        <end position="507"/>
    </location>
</feature>